<proteinExistence type="predicted"/>
<gene>
    <name evidence="1" type="ORF">ABL78_8268</name>
</gene>
<sequence>MRERQGGDVALVDLQEAKQVAALLAHPTDSNRNAAKGMQDTLRFARGARGIHDECEVVVVCRYVRALRGEGPVPHHVLPGTQRDPLGVDVRWQTVKVDDHGVRDRATPHHRDERRHTLADRHDGGAARLGQRMGQRLLAQVGEDSCENHPLRPHAVGGHEPLPPRLEVHRDFTALRDALLAQPAAEAQTVAPRLLIGDGDGRIEEGHVKQTPQTASRVLHELLADADDGAVGERPLVAAALAERLKPLHEVRPVIPLVGQALKGVSTEIDVVVDGGAVGAGRAFVWQGLVAEAVVEHHLRVRDNMTRIFFFHQLQHRRRELRAVRSGVHASVAPTLCCG</sequence>
<dbReference type="Proteomes" id="UP000038009">
    <property type="component" value="Unassembled WGS sequence"/>
</dbReference>
<dbReference type="VEuPathDB" id="TriTrypDB:Lsey_0578_0010"/>
<comment type="caution">
    <text evidence="1">The sequence shown here is derived from an EMBL/GenBank/DDBJ whole genome shotgun (WGS) entry which is preliminary data.</text>
</comment>
<reference evidence="1 2" key="1">
    <citation type="journal article" date="2015" name="PLoS Pathog.">
        <title>Leptomonas seymouri: Adaptations to the Dixenous Life Cycle Analyzed by Genome Sequencing, Transcriptome Profiling and Co-infection with Leishmania donovani.</title>
        <authorList>
            <person name="Kraeva N."/>
            <person name="Butenko A."/>
            <person name="Hlavacova J."/>
            <person name="Kostygov A."/>
            <person name="Myskova J."/>
            <person name="Grybchuk D."/>
            <person name="Lestinova T."/>
            <person name="Votypka J."/>
            <person name="Volf P."/>
            <person name="Opperdoes F."/>
            <person name="Flegontov P."/>
            <person name="Lukes J."/>
            <person name="Yurchenko V."/>
        </authorList>
    </citation>
    <scope>NUCLEOTIDE SEQUENCE [LARGE SCALE GENOMIC DNA]</scope>
    <source>
        <strain evidence="1 2">ATCC 30220</strain>
    </source>
</reference>
<dbReference type="AlphaFoldDB" id="A0A0N0P2A3"/>
<organism evidence="1 2">
    <name type="scientific">Leptomonas seymouri</name>
    <dbReference type="NCBI Taxonomy" id="5684"/>
    <lineage>
        <taxon>Eukaryota</taxon>
        <taxon>Discoba</taxon>
        <taxon>Euglenozoa</taxon>
        <taxon>Kinetoplastea</taxon>
        <taxon>Metakinetoplastina</taxon>
        <taxon>Trypanosomatida</taxon>
        <taxon>Trypanosomatidae</taxon>
        <taxon>Leishmaniinae</taxon>
        <taxon>Leptomonas</taxon>
    </lineage>
</organism>
<keyword evidence="2" id="KW-1185">Reference proteome</keyword>
<name>A0A0N0P2A3_LEPSE</name>
<evidence type="ECO:0000313" key="2">
    <source>
        <dbReference type="Proteomes" id="UP000038009"/>
    </source>
</evidence>
<dbReference type="EMBL" id="LJSK01000578">
    <property type="protein sequence ID" value="KPI82719.1"/>
    <property type="molecule type" value="Genomic_DNA"/>
</dbReference>
<accession>A0A0N0P2A3</accession>
<protein>
    <submittedName>
        <fullName evidence="1">Uncharacterized protein</fullName>
    </submittedName>
</protein>
<evidence type="ECO:0000313" key="1">
    <source>
        <dbReference type="EMBL" id="KPI82719.1"/>
    </source>
</evidence>